<evidence type="ECO:0000313" key="6">
    <source>
        <dbReference type="Proteomes" id="UP000504603"/>
    </source>
</evidence>
<dbReference type="CDD" id="cd06472">
    <property type="entry name" value="ACD_ScHsp26_like"/>
    <property type="match status" value="1"/>
</dbReference>
<protein>
    <submittedName>
        <fullName evidence="7">16.9 kDa class I heat shock protein 3-like</fullName>
    </submittedName>
</protein>
<dbReference type="OrthoDB" id="1245404at2759"/>
<accession>A0A6J1CWJ7</accession>
<evidence type="ECO:0000256" key="2">
    <source>
        <dbReference type="PROSITE-ProRule" id="PRU00285"/>
    </source>
</evidence>
<comment type="similarity">
    <text evidence="2 3">Belongs to the small heat shock protein (HSP20) family.</text>
</comment>
<evidence type="ECO:0000256" key="3">
    <source>
        <dbReference type="RuleBase" id="RU003616"/>
    </source>
</evidence>
<proteinExistence type="inferred from homology"/>
<dbReference type="InterPro" id="IPR008978">
    <property type="entry name" value="HSP20-like_chaperone"/>
</dbReference>
<feature type="compositionally biased region" description="Basic and acidic residues" evidence="4">
    <location>
        <begin position="11"/>
        <end position="34"/>
    </location>
</feature>
<evidence type="ECO:0000256" key="4">
    <source>
        <dbReference type="SAM" id="MobiDB-lite"/>
    </source>
</evidence>
<dbReference type="PANTHER" id="PTHR11527">
    <property type="entry name" value="HEAT-SHOCK PROTEIN 20 FAMILY MEMBER"/>
    <property type="match status" value="1"/>
</dbReference>
<dbReference type="InterPro" id="IPR031107">
    <property type="entry name" value="Small_HSP"/>
</dbReference>
<dbReference type="RefSeq" id="XP_022145521.1">
    <property type="nucleotide sequence ID" value="XM_022289829.1"/>
</dbReference>
<dbReference type="InterPro" id="IPR002068">
    <property type="entry name" value="A-crystallin/Hsp20_dom"/>
</dbReference>
<organism evidence="6 7">
    <name type="scientific">Momordica charantia</name>
    <name type="common">Bitter gourd</name>
    <name type="synonym">Balsam pear</name>
    <dbReference type="NCBI Taxonomy" id="3673"/>
    <lineage>
        <taxon>Eukaryota</taxon>
        <taxon>Viridiplantae</taxon>
        <taxon>Streptophyta</taxon>
        <taxon>Embryophyta</taxon>
        <taxon>Tracheophyta</taxon>
        <taxon>Spermatophyta</taxon>
        <taxon>Magnoliopsida</taxon>
        <taxon>eudicotyledons</taxon>
        <taxon>Gunneridae</taxon>
        <taxon>Pentapetalae</taxon>
        <taxon>rosids</taxon>
        <taxon>fabids</taxon>
        <taxon>Cucurbitales</taxon>
        <taxon>Cucurbitaceae</taxon>
        <taxon>Momordiceae</taxon>
        <taxon>Momordica</taxon>
    </lineage>
</organism>
<dbReference type="SUPFAM" id="SSF49764">
    <property type="entry name" value="HSP20-like chaperones"/>
    <property type="match status" value="1"/>
</dbReference>
<feature type="domain" description="SHSP" evidence="5">
    <location>
        <begin position="97"/>
        <end position="212"/>
    </location>
</feature>
<dbReference type="Proteomes" id="UP000504603">
    <property type="component" value="Unplaced"/>
</dbReference>
<evidence type="ECO:0000259" key="5">
    <source>
        <dbReference type="PROSITE" id="PS01031"/>
    </source>
</evidence>
<reference evidence="7" key="1">
    <citation type="submission" date="2025-08" db="UniProtKB">
        <authorList>
            <consortium name="RefSeq"/>
        </authorList>
    </citation>
    <scope>IDENTIFICATION</scope>
    <source>
        <strain evidence="7">OHB3-1</strain>
    </source>
</reference>
<dbReference type="AlphaFoldDB" id="A0A6J1CWJ7"/>
<feature type="region of interest" description="Disordered" evidence="4">
    <location>
        <begin position="1"/>
        <end position="34"/>
    </location>
</feature>
<dbReference type="GeneID" id="111014951"/>
<gene>
    <name evidence="7" type="primary">LOC111014951</name>
</gene>
<evidence type="ECO:0000256" key="1">
    <source>
        <dbReference type="ARBA" id="ARBA00023016"/>
    </source>
</evidence>
<dbReference type="KEGG" id="mcha:111014951"/>
<keyword evidence="6" id="KW-1185">Reference proteome</keyword>
<dbReference type="Gene3D" id="2.60.40.790">
    <property type="match status" value="1"/>
</dbReference>
<dbReference type="PROSITE" id="PS01031">
    <property type="entry name" value="SHSP"/>
    <property type="match status" value="1"/>
</dbReference>
<dbReference type="Pfam" id="PF00011">
    <property type="entry name" value="HSP20"/>
    <property type="match status" value="1"/>
</dbReference>
<sequence>MSIRFSNPFPSDRKERYYGEDRHSSDRFPGERKESYYVDDGHSFHEDLKERCCVENRRSGSFPEDRKERYYVENRHSYDDVHDKNAIAGPFRSSMASKSSAANAPIDWKETADAHVFRIELPGVKKHEVKVEVEENGVLCISGEIRAEKEEKSDMWRRVERSSGKFYQRISLPESADVDKVKAEMNNGVLTITVPKHRFRMASPRVVQISGH</sequence>
<keyword evidence="1" id="KW-0346">Stress response</keyword>
<name>A0A6J1CWJ7_MOMCH</name>
<evidence type="ECO:0000313" key="7">
    <source>
        <dbReference type="RefSeq" id="XP_022145521.1"/>
    </source>
</evidence>